<gene>
    <name evidence="1" type="ORF">HK099_007393</name>
</gene>
<dbReference type="AlphaFoldDB" id="A0AAD5U9I0"/>
<dbReference type="EMBL" id="JADGJW010000071">
    <property type="protein sequence ID" value="KAJ3225106.1"/>
    <property type="molecule type" value="Genomic_DNA"/>
</dbReference>
<name>A0AAD5U9I0_9FUNG</name>
<evidence type="ECO:0000313" key="2">
    <source>
        <dbReference type="Proteomes" id="UP001211065"/>
    </source>
</evidence>
<comment type="caution">
    <text evidence="1">The sequence shown here is derived from an EMBL/GenBank/DDBJ whole genome shotgun (WGS) entry which is preliminary data.</text>
</comment>
<sequence length="275" mass="31381">MDIHATEGKQVCKWRKINKGGASCNIKCRHKGYFADHAASHFSFQLRPIKCKYCTNHFRNRQERRRHEGSCAERSNSNYQVKPNSGFDTNLLVTNFAPKNQNHFNESSSRNENSFYDNQFTTSNSANYRSIMRNDPSQIKNNDDNFLQTADVNKYPVSDQNNAYVLLYNQNSTNSHEQQIKSHEQQNLYENSAIPTSRQQDGDKPNQLSDDSFCLNKNLSNESFFLNQKNSFCEKLGTVGTKVILNVLSNNVQKQQALDNAASRLAASAEEVEEG</sequence>
<dbReference type="Proteomes" id="UP001211065">
    <property type="component" value="Unassembled WGS sequence"/>
</dbReference>
<organism evidence="1 2">
    <name type="scientific">Clydaea vesicula</name>
    <dbReference type="NCBI Taxonomy" id="447962"/>
    <lineage>
        <taxon>Eukaryota</taxon>
        <taxon>Fungi</taxon>
        <taxon>Fungi incertae sedis</taxon>
        <taxon>Chytridiomycota</taxon>
        <taxon>Chytridiomycota incertae sedis</taxon>
        <taxon>Chytridiomycetes</taxon>
        <taxon>Lobulomycetales</taxon>
        <taxon>Lobulomycetaceae</taxon>
        <taxon>Clydaea</taxon>
    </lineage>
</organism>
<accession>A0AAD5U9I0</accession>
<keyword evidence="2" id="KW-1185">Reference proteome</keyword>
<protein>
    <submittedName>
        <fullName evidence="1">Uncharacterized protein</fullName>
    </submittedName>
</protein>
<evidence type="ECO:0000313" key="1">
    <source>
        <dbReference type="EMBL" id="KAJ3225106.1"/>
    </source>
</evidence>
<proteinExistence type="predicted"/>
<reference evidence="1" key="1">
    <citation type="submission" date="2020-05" db="EMBL/GenBank/DDBJ databases">
        <title>Phylogenomic resolution of chytrid fungi.</title>
        <authorList>
            <person name="Stajich J.E."/>
            <person name="Amses K."/>
            <person name="Simmons R."/>
            <person name="Seto K."/>
            <person name="Myers J."/>
            <person name="Bonds A."/>
            <person name="Quandt C.A."/>
            <person name="Barry K."/>
            <person name="Liu P."/>
            <person name="Grigoriev I."/>
            <person name="Longcore J.E."/>
            <person name="James T.Y."/>
        </authorList>
    </citation>
    <scope>NUCLEOTIDE SEQUENCE</scope>
    <source>
        <strain evidence="1">JEL0476</strain>
    </source>
</reference>